<dbReference type="EMBL" id="CP031761">
    <property type="protein sequence ID" value="AXR03659.1"/>
    <property type="molecule type" value="Genomic_DNA"/>
</dbReference>
<dbReference type="AlphaFoldDB" id="A0AAD0RL12"/>
<accession>A0AAD0RL12</accession>
<dbReference type="RefSeq" id="WP_088532008.1">
    <property type="nucleotide sequence ID" value="NZ_CP021646.1"/>
</dbReference>
<organism evidence="1 2">
    <name type="scientific">Pseudoalteromonas piscicida</name>
    <dbReference type="NCBI Taxonomy" id="43662"/>
    <lineage>
        <taxon>Bacteria</taxon>
        <taxon>Pseudomonadati</taxon>
        <taxon>Pseudomonadota</taxon>
        <taxon>Gammaproteobacteria</taxon>
        <taxon>Alteromonadales</taxon>
        <taxon>Pseudoalteromonadaceae</taxon>
        <taxon>Pseudoalteromonas</taxon>
    </lineage>
</organism>
<evidence type="ECO:0000313" key="2">
    <source>
        <dbReference type="Proteomes" id="UP000258102"/>
    </source>
</evidence>
<proteinExistence type="predicted"/>
<gene>
    <name evidence="1" type="ORF">D0511_17405</name>
</gene>
<name>A0AAD0RL12_PSEO7</name>
<sequence>MSTPTLLEYTVTPKAEGNWIFSNDDEPVKLKLAEGDIAVLTYKLVTDEAGWSFAENGTFFTEAQDNFNYNLTSELEGKHTVKVEIEALNVANTLSESDIKALSDNPDARAATLVENNNSNIEFRLVAKKNSENGVVRYFSQDPRVIIDDPDVPS</sequence>
<dbReference type="Proteomes" id="UP000258102">
    <property type="component" value="Chromosome 1"/>
</dbReference>
<dbReference type="KEGG" id="ppis:B1L02_17335"/>
<reference evidence="1 2" key="1">
    <citation type="submission" date="2018-08" db="EMBL/GenBank/DDBJ databases">
        <title>Whole Genome Sequences of Two Pseudoalteromonas piscicida Strains, DE1-A and DE2-A, which Exhibit Strong Antibacterial Activity against Vibrio vulnificus.</title>
        <authorList>
            <person name="Richards G.P."/>
            <person name="Needleman D.S."/>
            <person name="Watson M.A."/>
            <person name="Polson S.W."/>
        </authorList>
    </citation>
    <scope>NUCLEOTIDE SEQUENCE [LARGE SCALE GENOMIC DNA]</scope>
    <source>
        <strain evidence="1 2">DE2-A</strain>
    </source>
</reference>
<protein>
    <submittedName>
        <fullName evidence="1">Uncharacterized protein</fullName>
    </submittedName>
</protein>
<evidence type="ECO:0000313" key="1">
    <source>
        <dbReference type="EMBL" id="AXR03659.1"/>
    </source>
</evidence>